<dbReference type="PANTHER" id="PTHR45790:SF3">
    <property type="entry name" value="S-ADENOSYL-L-METHIONINE-DEPENDENT UROPORPHYRINOGEN III METHYLTRANSFERASE, CHLOROPLASTIC"/>
    <property type="match status" value="1"/>
</dbReference>
<dbReference type="GO" id="GO:0019354">
    <property type="term" value="P:siroheme biosynthetic process"/>
    <property type="evidence" value="ECO:0007669"/>
    <property type="project" value="InterPro"/>
</dbReference>
<evidence type="ECO:0000256" key="1">
    <source>
        <dbReference type="ARBA" id="ARBA00005879"/>
    </source>
</evidence>
<dbReference type="PANTHER" id="PTHR45790">
    <property type="entry name" value="SIROHEME SYNTHASE-RELATED"/>
    <property type="match status" value="1"/>
</dbReference>
<evidence type="ECO:0000259" key="8">
    <source>
        <dbReference type="Pfam" id="PF00590"/>
    </source>
</evidence>
<dbReference type="Gene3D" id="3.40.1010.10">
    <property type="entry name" value="Cobalt-precorrin-4 Transmethylase, Domain 1"/>
    <property type="match status" value="1"/>
</dbReference>
<dbReference type="FunFam" id="3.40.1010.10:FF:000001">
    <property type="entry name" value="Siroheme synthase"/>
    <property type="match status" value="1"/>
</dbReference>
<evidence type="ECO:0000256" key="2">
    <source>
        <dbReference type="ARBA" id="ARBA00012162"/>
    </source>
</evidence>
<evidence type="ECO:0000256" key="7">
    <source>
        <dbReference type="ARBA" id="ARBA00025705"/>
    </source>
</evidence>
<evidence type="ECO:0000256" key="6">
    <source>
        <dbReference type="ARBA" id="ARBA00023244"/>
    </source>
</evidence>
<dbReference type="InterPro" id="IPR035996">
    <property type="entry name" value="4pyrrol_Methylase_sf"/>
</dbReference>
<comment type="similarity">
    <text evidence="1">Belongs to the precorrin methyltransferase family.</text>
</comment>
<sequence length="267" mass="28645">MNTIQPFVTLVGAGPGDPDLITLKGIKAIESADVILYDALVNESLLSYAKAGCTKIYVGKRAEQLSTSQDYINRLMVDYALTHGHVVRLKGGDPFVFGRGGEELDYVHGFGIATAVVPGVSSAIGLTGLQKIPLTYRGISESFWVITGSKSDGSLSLDLTHAADTDATVVVLMGYAKLQQIVALYKSRQKADLPIAVIQNGSLPNERIALGTIDSIIAEVEKSNIGAPAILVIGEVVRKHEAFNDLRKEIQYLATEKVKTHKQAVQP</sequence>
<dbReference type="Gene3D" id="3.30.950.10">
    <property type="entry name" value="Methyltransferase, Cobalt-precorrin-4 Transmethylase, Domain 2"/>
    <property type="match status" value="1"/>
</dbReference>
<evidence type="ECO:0000256" key="3">
    <source>
        <dbReference type="ARBA" id="ARBA00022603"/>
    </source>
</evidence>
<dbReference type="OrthoDB" id="9815856at2"/>
<dbReference type="RefSeq" id="WP_079642339.1">
    <property type="nucleotide sequence ID" value="NZ_FUZF01000004.1"/>
</dbReference>
<keyword evidence="10" id="KW-1185">Reference proteome</keyword>
<feature type="domain" description="Tetrapyrrole methylase" evidence="8">
    <location>
        <begin position="8"/>
        <end position="216"/>
    </location>
</feature>
<dbReference type="InterPro" id="IPR014776">
    <property type="entry name" value="4pyrrole_Mease_sub2"/>
</dbReference>
<protein>
    <recommendedName>
        <fullName evidence="2">uroporphyrinogen-III C-methyltransferase</fullName>
        <ecNumber evidence="2">2.1.1.107</ecNumber>
    </recommendedName>
</protein>
<accession>A0A1T5CIX3</accession>
<keyword evidence="4 9" id="KW-0808">Transferase</keyword>
<dbReference type="AlphaFoldDB" id="A0A1T5CIX3"/>
<organism evidence="9 10">
    <name type="scientific">Sphingobacterium nematocida</name>
    <dbReference type="NCBI Taxonomy" id="1513896"/>
    <lineage>
        <taxon>Bacteria</taxon>
        <taxon>Pseudomonadati</taxon>
        <taxon>Bacteroidota</taxon>
        <taxon>Sphingobacteriia</taxon>
        <taxon>Sphingobacteriales</taxon>
        <taxon>Sphingobacteriaceae</taxon>
        <taxon>Sphingobacterium</taxon>
    </lineage>
</organism>
<dbReference type="InterPro" id="IPR000878">
    <property type="entry name" value="4pyrrol_Mease"/>
</dbReference>
<dbReference type="InterPro" id="IPR003043">
    <property type="entry name" value="Uropor_MeTrfase_CS"/>
</dbReference>
<evidence type="ECO:0000256" key="5">
    <source>
        <dbReference type="ARBA" id="ARBA00022691"/>
    </source>
</evidence>
<dbReference type="Proteomes" id="UP000190150">
    <property type="component" value="Unassembled WGS sequence"/>
</dbReference>
<evidence type="ECO:0000313" key="9">
    <source>
        <dbReference type="EMBL" id="SKB59435.1"/>
    </source>
</evidence>
<dbReference type="EMBL" id="FUZF01000004">
    <property type="protein sequence ID" value="SKB59435.1"/>
    <property type="molecule type" value="Genomic_DNA"/>
</dbReference>
<dbReference type="EC" id="2.1.1.107" evidence="2"/>
<keyword evidence="3 9" id="KW-0489">Methyltransferase</keyword>
<dbReference type="PROSITE" id="PS00839">
    <property type="entry name" value="SUMT_1"/>
    <property type="match status" value="1"/>
</dbReference>
<gene>
    <name evidence="9" type="ORF">SAMN05660841_01360</name>
</gene>
<dbReference type="InterPro" id="IPR006366">
    <property type="entry name" value="CobA/CysG_C"/>
</dbReference>
<dbReference type="InterPro" id="IPR050161">
    <property type="entry name" value="Siro_Cobalamin_biosynth"/>
</dbReference>
<dbReference type="NCBIfam" id="TIGR01469">
    <property type="entry name" value="cobA_cysG_Cterm"/>
    <property type="match status" value="1"/>
</dbReference>
<keyword evidence="5" id="KW-0949">S-adenosyl-L-methionine</keyword>
<dbReference type="STRING" id="1513896.SAMN05660841_01360"/>
<dbReference type="Pfam" id="PF00590">
    <property type="entry name" value="TP_methylase"/>
    <property type="match status" value="1"/>
</dbReference>
<dbReference type="GO" id="GO:0004851">
    <property type="term" value="F:uroporphyrin-III C-methyltransferase activity"/>
    <property type="evidence" value="ECO:0007669"/>
    <property type="project" value="UniProtKB-EC"/>
</dbReference>
<dbReference type="InterPro" id="IPR014777">
    <property type="entry name" value="4pyrrole_Mease_sub1"/>
</dbReference>
<reference evidence="10" key="1">
    <citation type="submission" date="2017-02" db="EMBL/GenBank/DDBJ databases">
        <authorList>
            <person name="Varghese N."/>
            <person name="Submissions S."/>
        </authorList>
    </citation>
    <scope>NUCLEOTIDE SEQUENCE [LARGE SCALE GENOMIC DNA]</scope>
    <source>
        <strain evidence="10">DSM 24091</strain>
    </source>
</reference>
<evidence type="ECO:0000256" key="4">
    <source>
        <dbReference type="ARBA" id="ARBA00022679"/>
    </source>
</evidence>
<name>A0A1T5CIX3_9SPHI</name>
<proteinExistence type="inferred from homology"/>
<dbReference type="GO" id="GO:0032259">
    <property type="term" value="P:methylation"/>
    <property type="evidence" value="ECO:0007669"/>
    <property type="project" value="UniProtKB-KW"/>
</dbReference>
<dbReference type="SUPFAM" id="SSF53790">
    <property type="entry name" value="Tetrapyrrole methylase"/>
    <property type="match status" value="1"/>
</dbReference>
<keyword evidence="6" id="KW-0627">Porphyrin biosynthesis</keyword>
<evidence type="ECO:0000313" key="10">
    <source>
        <dbReference type="Proteomes" id="UP000190150"/>
    </source>
</evidence>
<dbReference type="NCBIfam" id="NF004790">
    <property type="entry name" value="PRK06136.1"/>
    <property type="match status" value="1"/>
</dbReference>
<dbReference type="CDD" id="cd11642">
    <property type="entry name" value="SUMT"/>
    <property type="match status" value="1"/>
</dbReference>
<comment type="pathway">
    <text evidence="7">Porphyrin-containing compound metabolism; siroheme biosynthesis; precorrin-2 from uroporphyrinogen III: step 1/1.</text>
</comment>